<dbReference type="PROSITE" id="PS51502">
    <property type="entry name" value="S_R_A_B_BARREL"/>
    <property type="match status" value="1"/>
</dbReference>
<dbReference type="SUPFAM" id="SSF54909">
    <property type="entry name" value="Dimeric alpha+beta barrel"/>
    <property type="match status" value="1"/>
</dbReference>
<evidence type="ECO:0000313" key="2">
    <source>
        <dbReference type="EMBL" id="KGE85889.1"/>
    </source>
</evidence>
<dbReference type="STRING" id="1524460.IX84_25105"/>
<sequence>MKTYILSCIVLLTVLSSCTSTKLPRPISGDFAHIVLFWMEGQSEAAKATFRKDMEDFIRSSAYAQSMHIGTPAGTDRAVVDNSYDFCLIVTFASKIEHDQYQKEQVHLDFIEKTKGLWSKLQIYDSVR</sequence>
<keyword evidence="3" id="KW-1185">Reference proteome</keyword>
<dbReference type="InterPro" id="IPR011008">
    <property type="entry name" value="Dimeric_a/b-barrel"/>
</dbReference>
<evidence type="ECO:0000313" key="3">
    <source>
        <dbReference type="Proteomes" id="UP000029736"/>
    </source>
</evidence>
<name>A0A098S0M3_9BACT</name>
<dbReference type="AlphaFoldDB" id="A0A098S0M3"/>
<dbReference type="OrthoDB" id="7189263at2"/>
<organism evidence="2 3">
    <name type="scientific">Phaeodactylibacter xiamenensis</name>
    <dbReference type="NCBI Taxonomy" id="1524460"/>
    <lineage>
        <taxon>Bacteria</taxon>
        <taxon>Pseudomonadati</taxon>
        <taxon>Bacteroidota</taxon>
        <taxon>Saprospiria</taxon>
        <taxon>Saprospirales</taxon>
        <taxon>Haliscomenobacteraceae</taxon>
        <taxon>Phaeodactylibacter</taxon>
    </lineage>
</organism>
<dbReference type="Gene3D" id="3.30.70.100">
    <property type="match status" value="1"/>
</dbReference>
<gene>
    <name evidence="2" type="ORF">IX84_25105</name>
</gene>
<dbReference type="SMART" id="SM00886">
    <property type="entry name" value="Dabb"/>
    <property type="match status" value="1"/>
</dbReference>
<comment type="caution">
    <text evidence="2">The sequence shown here is derived from an EMBL/GenBank/DDBJ whole genome shotgun (WGS) entry which is preliminary data.</text>
</comment>
<protein>
    <recommendedName>
        <fullName evidence="1">Stress-response A/B barrel domain-containing protein</fullName>
    </recommendedName>
</protein>
<dbReference type="InterPro" id="IPR013097">
    <property type="entry name" value="Dabb"/>
</dbReference>
<dbReference type="PROSITE" id="PS51257">
    <property type="entry name" value="PROKAR_LIPOPROTEIN"/>
    <property type="match status" value="1"/>
</dbReference>
<reference evidence="2 3" key="1">
    <citation type="journal article" date="2014" name="Int. J. Syst. Evol. Microbiol.">
        <title>Phaeodactylibacter xiamenensis gen. nov., sp. nov., a member of the family Saprospiraceae isolated from the marine alga Phaeodactylum tricornutum.</title>
        <authorList>
            <person name="Chen Z.Jr."/>
            <person name="Lei X."/>
            <person name="Lai Q."/>
            <person name="Li Y."/>
            <person name="Zhang B."/>
            <person name="Zhang J."/>
            <person name="Zhang H."/>
            <person name="Yang L."/>
            <person name="Zheng W."/>
            <person name="Tian Y."/>
            <person name="Yu Z."/>
            <person name="Xu H.Jr."/>
            <person name="Zheng T."/>
        </authorList>
    </citation>
    <scope>NUCLEOTIDE SEQUENCE [LARGE SCALE GENOMIC DNA]</scope>
    <source>
        <strain evidence="2 3">KD52</strain>
    </source>
</reference>
<dbReference type="Proteomes" id="UP000029736">
    <property type="component" value="Unassembled WGS sequence"/>
</dbReference>
<accession>A0A098S0M3</accession>
<dbReference type="EMBL" id="JPOS01000083">
    <property type="protein sequence ID" value="KGE85889.1"/>
    <property type="molecule type" value="Genomic_DNA"/>
</dbReference>
<feature type="domain" description="Stress-response A/B barrel" evidence="1">
    <location>
        <begin position="31"/>
        <end position="126"/>
    </location>
</feature>
<proteinExistence type="predicted"/>
<evidence type="ECO:0000259" key="1">
    <source>
        <dbReference type="PROSITE" id="PS51502"/>
    </source>
</evidence>
<dbReference type="Pfam" id="PF07876">
    <property type="entry name" value="Dabb"/>
    <property type="match status" value="1"/>
</dbReference>
<dbReference type="RefSeq" id="WP_044226828.1">
    <property type="nucleotide sequence ID" value="NZ_JBKAGJ010000022.1"/>
</dbReference>